<feature type="region of interest" description="Disordered" evidence="1">
    <location>
        <begin position="375"/>
        <end position="402"/>
    </location>
</feature>
<accession>A0A022WAT7</accession>
<name>A0A022WAT7_TRIRU</name>
<feature type="compositionally biased region" description="Polar residues" evidence="1">
    <location>
        <begin position="375"/>
        <end position="388"/>
    </location>
</feature>
<dbReference type="InterPro" id="IPR039634">
    <property type="entry name" value="Bul1-like"/>
</dbReference>
<dbReference type="InterPro" id="IPR014752">
    <property type="entry name" value="Arrestin-like_C"/>
</dbReference>
<dbReference type="PANTHER" id="PTHR31904">
    <property type="entry name" value="BYPASS OF STOP CODON PROTEIN 5-RELATED"/>
    <property type="match status" value="1"/>
</dbReference>
<feature type="region of interest" description="Disordered" evidence="1">
    <location>
        <begin position="254"/>
        <end position="276"/>
    </location>
</feature>
<protein>
    <recommendedName>
        <fullName evidence="3">Arrestin-like N-terminal domain-containing protein</fullName>
    </recommendedName>
</protein>
<dbReference type="Proteomes" id="UP000023758">
    <property type="component" value="Unassembled WGS sequence"/>
</dbReference>
<dbReference type="Gene3D" id="2.60.40.640">
    <property type="match status" value="1"/>
</dbReference>
<dbReference type="EMBL" id="KK207749">
    <property type="protein sequence ID" value="EZF55492.1"/>
    <property type="molecule type" value="Genomic_DNA"/>
</dbReference>
<evidence type="ECO:0000313" key="2">
    <source>
        <dbReference type="EMBL" id="EZF55492.1"/>
    </source>
</evidence>
<evidence type="ECO:0008006" key="3">
    <source>
        <dbReference type="Google" id="ProtNLM"/>
    </source>
</evidence>
<dbReference type="HOGENOM" id="CLU_032323_0_0_1"/>
<proteinExistence type="predicted"/>
<dbReference type="AlphaFoldDB" id="A0A022WAT7"/>
<dbReference type="PANTHER" id="PTHR31904:SF1">
    <property type="entry name" value="BYPASS OF STOP CODON PROTEIN 5-RELATED"/>
    <property type="match status" value="1"/>
</dbReference>
<dbReference type="OrthoDB" id="2283785at2759"/>
<organism evidence="2">
    <name type="scientific">Trichophyton rubrum CBS 288.86</name>
    <dbReference type="NCBI Taxonomy" id="1215330"/>
    <lineage>
        <taxon>Eukaryota</taxon>
        <taxon>Fungi</taxon>
        <taxon>Dikarya</taxon>
        <taxon>Ascomycota</taxon>
        <taxon>Pezizomycotina</taxon>
        <taxon>Eurotiomycetes</taxon>
        <taxon>Eurotiomycetidae</taxon>
        <taxon>Onygenales</taxon>
        <taxon>Arthrodermataceae</taxon>
        <taxon>Trichophyton</taxon>
    </lineage>
</organism>
<feature type="compositionally biased region" description="Low complexity" evidence="1">
    <location>
        <begin position="389"/>
        <end position="401"/>
    </location>
</feature>
<reference evidence="2" key="1">
    <citation type="submission" date="2014-02" db="EMBL/GenBank/DDBJ databases">
        <title>The Genome Sequence of Trichophyton rubrum (morphotype fischeri) CBS 288.86.</title>
        <authorList>
            <consortium name="The Broad Institute Genomics Platform"/>
            <person name="Cuomo C.A."/>
            <person name="White T.C."/>
            <person name="Graser Y."/>
            <person name="Martinez-Rossi N."/>
            <person name="Heitman J."/>
            <person name="Young S.K."/>
            <person name="Zeng Q."/>
            <person name="Gargeya S."/>
            <person name="Abouelleil A."/>
            <person name="Alvarado L."/>
            <person name="Chapman S.B."/>
            <person name="Gainer-Dewar J."/>
            <person name="Goldberg J."/>
            <person name="Griggs A."/>
            <person name="Gujja S."/>
            <person name="Hansen M."/>
            <person name="Howarth C."/>
            <person name="Imamovic A."/>
            <person name="Larimer J."/>
            <person name="Martinez D."/>
            <person name="Murphy C."/>
            <person name="Pearson M.D."/>
            <person name="Persinoti G."/>
            <person name="Poon T."/>
            <person name="Priest M."/>
            <person name="Roberts A.D."/>
            <person name="Saif S."/>
            <person name="Shea T.D."/>
            <person name="Sykes S.N."/>
            <person name="Wortman J."/>
            <person name="Nusbaum C."/>
            <person name="Birren B."/>
        </authorList>
    </citation>
    <scope>NUCLEOTIDE SEQUENCE [LARGE SCALE GENOMIC DNA]</scope>
    <source>
        <strain evidence="2">CBS 288.86</strain>
    </source>
</reference>
<gene>
    <name evidence="2" type="ORF">H103_01882</name>
</gene>
<sequence length="558" mass="60803">MAASLASRAAPFEPWTKRSSLRVDITLKDQPASGICSYTTLDAIEGEATFTADVDTRFEQISISFVGTSRTLIERPGAAGPTVGRSSAFHTFLRLVQPIDESDYPEPRILEAGRKYTFPFTFVVPERMLPQSCSHKMNHPQVQLAHTNLPPSAGDPMLAGDGNSLLDDMVPQMVQIQYNVRAKLSKHNPSTGTLRTVIDQGKKVRIIPATDVEPPLDVSENSIEYCLRNEKSVKRGALRGKLGRIAMAAAQPKPFHLPPIHHPGSEDVTTSEEQETPSTLVKVHVRFDPADENQKPPRLSTLWTKLKVFTYFASEPWKDFATRANMPNWSLNHGMYAETVPLETRCIASVPWTKHSGDANSTFCSPASSSSNLAITTPLSSAPNSRRGSVQSTSSIDSSQTGPTAAYAGNTYYTCTILAPITLPKTKAFLPTFHSCLTSRIYALDMSLSVVPPNTSLTVPQLSIRVPVQVAGAESLAQAVALRGDNVQNTDSFFTPRSISPPPAEYTGRASLGLYGRERSDTLESIGSTMTAATIRPPPEYSPFSRQLSHRRVVSSVC</sequence>
<evidence type="ECO:0000256" key="1">
    <source>
        <dbReference type="SAM" id="MobiDB-lite"/>
    </source>
</evidence>